<dbReference type="EMBL" id="AGXW01000012">
    <property type="protein sequence ID" value="EKJ90110.1"/>
    <property type="molecule type" value="Genomic_DNA"/>
</dbReference>
<organism evidence="1 2">
    <name type="scientific">Bacteroides finegoldii CL09T03C10</name>
    <dbReference type="NCBI Taxonomy" id="997888"/>
    <lineage>
        <taxon>Bacteria</taxon>
        <taxon>Pseudomonadati</taxon>
        <taxon>Bacteroidota</taxon>
        <taxon>Bacteroidia</taxon>
        <taxon>Bacteroidales</taxon>
        <taxon>Bacteroidaceae</taxon>
        <taxon>Bacteroides</taxon>
    </lineage>
</organism>
<evidence type="ECO:0008006" key="3">
    <source>
        <dbReference type="Google" id="ProtNLM"/>
    </source>
</evidence>
<reference evidence="1 2" key="1">
    <citation type="submission" date="2012-02" db="EMBL/GenBank/DDBJ databases">
        <title>The Genome Sequence of Bacteroides finegoldii CL09T03C10.</title>
        <authorList>
            <consortium name="The Broad Institute Genome Sequencing Platform"/>
            <person name="Earl A."/>
            <person name="Ward D."/>
            <person name="Feldgarden M."/>
            <person name="Gevers D."/>
            <person name="Zitomersky N.L."/>
            <person name="Coyne M.J."/>
            <person name="Comstock L.E."/>
            <person name="Young S.K."/>
            <person name="Zeng Q."/>
            <person name="Gargeya S."/>
            <person name="Fitzgerald M."/>
            <person name="Haas B."/>
            <person name="Abouelleil A."/>
            <person name="Alvarado L."/>
            <person name="Arachchi H.M."/>
            <person name="Berlin A."/>
            <person name="Chapman S.B."/>
            <person name="Gearin G."/>
            <person name="Goldberg J."/>
            <person name="Griggs A."/>
            <person name="Gujja S."/>
            <person name="Hansen M."/>
            <person name="Heiman D."/>
            <person name="Howarth C."/>
            <person name="Larimer J."/>
            <person name="Lui A."/>
            <person name="MacDonald P.J.P."/>
            <person name="McCowen C."/>
            <person name="Montmayeur A."/>
            <person name="Murphy C."/>
            <person name="Neiman D."/>
            <person name="Pearson M."/>
            <person name="Priest M."/>
            <person name="Roberts A."/>
            <person name="Saif S."/>
            <person name="Shea T."/>
            <person name="Sisk P."/>
            <person name="Stolte C."/>
            <person name="Sykes S."/>
            <person name="Wortman J."/>
            <person name="Nusbaum C."/>
            <person name="Birren B."/>
        </authorList>
    </citation>
    <scope>NUCLEOTIDE SEQUENCE [LARGE SCALE GENOMIC DNA]</scope>
    <source>
        <strain evidence="1 2">CL09T03C10</strain>
    </source>
</reference>
<dbReference type="PANTHER" id="PTHR37835">
    <property type="entry name" value="ALPHA-CLOSTRIPAIN"/>
    <property type="match status" value="1"/>
</dbReference>
<dbReference type="Gene3D" id="3.40.50.11970">
    <property type="match status" value="1"/>
</dbReference>
<dbReference type="AlphaFoldDB" id="K5CL97"/>
<dbReference type="Proteomes" id="UP000007995">
    <property type="component" value="Unassembled WGS sequence"/>
</dbReference>
<comment type="caution">
    <text evidence="1">The sequence shown here is derived from an EMBL/GenBank/DDBJ whole genome shotgun (WGS) entry which is preliminary data.</text>
</comment>
<sequence length="413" mass="46822">MQTCISYFFIFVLLLMRNIMKKIKILFLFVCLSTFLSACGDDNDASVPVAVKTVLMYLVGDNNISDHIYNSIASVERGLSEVTSPGTFVIYWDGGSRKGEFPVPTLFKYEVDGKGSVSKREVIKTYSSQNSVSNEVIINVLKDVEAYCPAERYSLIFGSHATGWLPVDASKSRSFGDDSGAKINIPDLSKALAQSGIHFDYILFDACLMSQVEVAYELRNAADYLILSPAEIWDKGFPYFKMVKYLLATDNAKQNAINIAKDFVDFYENECTERIPWATIAVIKTDEMQALASITRLIMGQYQDNLAKFDSNKINYFQTHYGYGRSPFNYSTYDFRAFVRELTSNNIPSAFEEQLSKVVVFKDYVDDAGFVNIDPEVYSGIGCYIPYKSFSKWNAYFKNLQWYLAAGWDEADW</sequence>
<proteinExistence type="predicted"/>
<evidence type="ECO:0000313" key="2">
    <source>
        <dbReference type="Proteomes" id="UP000007995"/>
    </source>
</evidence>
<dbReference type="InterPro" id="IPR005077">
    <property type="entry name" value="Peptidase_C11"/>
</dbReference>
<protein>
    <recommendedName>
        <fullName evidence="3">Clostripain family protease</fullName>
    </recommendedName>
</protein>
<evidence type="ECO:0000313" key="1">
    <source>
        <dbReference type="EMBL" id="EKJ90110.1"/>
    </source>
</evidence>
<accession>K5CL97</accession>
<dbReference type="PANTHER" id="PTHR37835:SF1">
    <property type="entry name" value="ALPHA-CLOSTRIPAIN"/>
    <property type="match status" value="1"/>
</dbReference>
<name>K5CL97_9BACE</name>
<dbReference type="Pfam" id="PF03415">
    <property type="entry name" value="Peptidase_C11"/>
    <property type="match status" value="1"/>
</dbReference>
<gene>
    <name evidence="1" type="ORF">HMPREF1057_03651</name>
</gene>
<dbReference type="HOGENOM" id="CLU_043496_1_0_10"/>